<dbReference type="RefSeq" id="WP_160975052.1">
    <property type="nucleotide sequence ID" value="NZ_WWEN01000009.1"/>
</dbReference>
<keyword evidence="6" id="KW-1185">Reference proteome</keyword>
<keyword evidence="3" id="KW-0862">Zinc</keyword>
<dbReference type="PANTHER" id="PTHR28620:SF1">
    <property type="entry name" value="CENP-V_GFA DOMAIN-CONTAINING PROTEIN"/>
    <property type="match status" value="1"/>
</dbReference>
<dbReference type="PROSITE" id="PS51891">
    <property type="entry name" value="CENP_V_GFA"/>
    <property type="match status" value="1"/>
</dbReference>
<evidence type="ECO:0000313" key="6">
    <source>
        <dbReference type="Proteomes" id="UP000479043"/>
    </source>
</evidence>
<evidence type="ECO:0000256" key="1">
    <source>
        <dbReference type="ARBA" id="ARBA00005495"/>
    </source>
</evidence>
<protein>
    <submittedName>
        <fullName evidence="5">GFA family protein</fullName>
    </submittedName>
</protein>
<evidence type="ECO:0000259" key="4">
    <source>
        <dbReference type="PROSITE" id="PS51891"/>
    </source>
</evidence>
<dbReference type="AlphaFoldDB" id="A0A6L8LNJ6"/>
<dbReference type="InterPro" id="IPR006913">
    <property type="entry name" value="CENP-V/GFA"/>
</dbReference>
<evidence type="ECO:0000256" key="2">
    <source>
        <dbReference type="ARBA" id="ARBA00022723"/>
    </source>
</evidence>
<evidence type="ECO:0000313" key="5">
    <source>
        <dbReference type="EMBL" id="MYM57143.1"/>
    </source>
</evidence>
<dbReference type="GO" id="GO:0016846">
    <property type="term" value="F:carbon-sulfur lyase activity"/>
    <property type="evidence" value="ECO:0007669"/>
    <property type="project" value="InterPro"/>
</dbReference>
<dbReference type="Proteomes" id="UP000479043">
    <property type="component" value="Unassembled WGS sequence"/>
</dbReference>
<accession>A0A6L8LNJ6</accession>
<evidence type="ECO:0000256" key="3">
    <source>
        <dbReference type="ARBA" id="ARBA00022833"/>
    </source>
</evidence>
<gene>
    <name evidence="5" type="ORF">GR167_17635</name>
</gene>
<name>A0A6L8LNJ6_9RHOB</name>
<dbReference type="SUPFAM" id="SSF51316">
    <property type="entry name" value="Mss4-like"/>
    <property type="match status" value="1"/>
</dbReference>
<feature type="domain" description="CENP-V/GFA" evidence="4">
    <location>
        <begin position="6"/>
        <end position="130"/>
    </location>
</feature>
<dbReference type="EMBL" id="WWEN01000009">
    <property type="protein sequence ID" value="MYM57143.1"/>
    <property type="molecule type" value="Genomic_DNA"/>
</dbReference>
<dbReference type="GO" id="GO:0046872">
    <property type="term" value="F:metal ion binding"/>
    <property type="evidence" value="ECO:0007669"/>
    <property type="project" value="UniProtKB-KW"/>
</dbReference>
<dbReference type="Pfam" id="PF04828">
    <property type="entry name" value="GFA"/>
    <property type="match status" value="1"/>
</dbReference>
<dbReference type="InterPro" id="IPR011057">
    <property type="entry name" value="Mss4-like_sf"/>
</dbReference>
<comment type="similarity">
    <text evidence="1">Belongs to the Gfa family.</text>
</comment>
<proteinExistence type="inferred from homology"/>
<dbReference type="PANTHER" id="PTHR28620">
    <property type="entry name" value="CENTROMERE PROTEIN V"/>
    <property type="match status" value="1"/>
</dbReference>
<comment type="caution">
    <text evidence="5">The sequence shown here is derived from an EMBL/GenBank/DDBJ whole genome shotgun (WGS) entry which is preliminary data.</text>
</comment>
<sequence length="130" mass="14853">MNARVWQGRCHCGFVRFEVTADIDHVRVCDCSVCHQRGALNFRVPEEALLLQTPLEDLRLYQWGSRTAKDYFCPHCGILPFRRPAAPTRQERAEGVEPFDGWAINTRCLQGFDPETVPVVRVPGSRILLD</sequence>
<organism evidence="5 6">
    <name type="scientific">Thalassovita mangrovi</name>
    <dbReference type="NCBI Taxonomy" id="2692236"/>
    <lineage>
        <taxon>Bacteria</taxon>
        <taxon>Pseudomonadati</taxon>
        <taxon>Pseudomonadota</taxon>
        <taxon>Alphaproteobacteria</taxon>
        <taxon>Rhodobacterales</taxon>
        <taxon>Roseobacteraceae</taxon>
        <taxon>Thalassovita</taxon>
    </lineage>
</organism>
<dbReference type="Gene3D" id="2.170.150.70">
    <property type="match status" value="1"/>
</dbReference>
<dbReference type="InterPro" id="IPR052355">
    <property type="entry name" value="CENP-V-like"/>
</dbReference>
<keyword evidence="2" id="KW-0479">Metal-binding</keyword>
<reference evidence="5 6" key="1">
    <citation type="submission" date="2020-01" db="EMBL/GenBank/DDBJ databases">
        <authorList>
            <person name="Chen S."/>
        </authorList>
    </citation>
    <scope>NUCLEOTIDE SEQUENCE [LARGE SCALE GENOMIC DNA]</scope>
    <source>
        <strain evidence="5 6">GS-10</strain>
    </source>
</reference>